<dbReference type="InterPro" id="IPR000283">
    <property type="entry name" value="NADH_UbQ_OxRdtase_75kDa_su_CS"/>
</dbReference>
<feature type="domain" description="4Fe-4S Mo/W bis-MGD-type" evidence="14">
    <location>
        <begin position="254"/>
        <end position="310"/>
    </location>
</feature>
<evidence type="ECO:0000256" key="10">
    <source>
        <dbReference type="ARBA" id="ARBA00023027"/>
    </source>
</evidence>
<dbReference type="GO" id="GO:0003954">
    <property type="term" value="F:NADH dehydrogenase activity"/>
    <property type="evidence" value="ECO:0007669"/>
    <property type="project" value="TreeGrafter"/>
</dbReference>
<dbReference type="AlphaFoldDB" id="A0A7W9SXG3"/>
<dbReference type="CDD" id="cd00207">
    <property type="entry name" value="fer2"/>
    <property type="match status" value="1"/>
</dbReference>
<dbReference type="GO" id="GO:0046872">
    <property type="term" value="F:metal ion binding"/>
    <property type="evidence" value="ECO:0007669"/>
    <property type="project" value="UniProtKB-UniRule"/>
</dbReference>
<dbReference type="InterPro" id="IPR036010">
    <property type="entry name" value="2Fe-2S_ferredoxin-like_sf"/>
</dbReference>
<dbReference type="PANTHER" id="PTHR43105:SF10">
    <property type="entry name" value="NADH-QUINONE OXIDOREDUCTASE SUBUNIT G"/>
    <property type="match status" value="1"/>
</dbReference>
<dbReference type="InterPro" id="IPR019574">
    <property type="entry name" value="NADH_UbQ_OxRdtase_Gsu_4Fe4S-bd"/>
</dbReference>
<dbReference type="Gene3D" id="3.10.20.740">
    <property type="match status" value="1"/>
</dbReference>
<dbReference type="GO" id="GO:0016020">
    <property type="term" value="C:membrane"/>
    <property type="evidence" value="ECO:0007669"/>
    <property type="project" value="InterPro"/>
</dbReference>
<dbReference type="InterPro" id="IPR001041">
    <property type="entry name" value="2Fe-2S_ferredoxin-type"/>
</dbReference>
<keyword evidence="3 12" id="KW-0004">4Fe-4S</keyword>
<evidence type="ECO:0000259" key="13">
    <source>
        <dbReference type="PROSITE" id="PS51085"/>
    </source>
</evidence>
<dbReference type="PROSITE" id="PS51085">
    <property type="entry name" value="2FE2S_FER_2"/>
    <property type="match status" value="1"/>
</dbReference>
<evidence type="ECO:0000256" key="9">
    <source>
        <dbReference type="ARBA" id="ARBA00023014"/>
    </source>
</evidence>
<organism evidence="16 17">
    <name type="scientific">Armatimonas rosea</name>
    <dbReference type="NCBI Taxonomy" id="685828"/>
    <lineage>
        <taxon>Bacteria</taxon>
        <taxon>Bacillati</taxon>
        <taxon>Armatimonadota</taxon>
        <taxon>Armatimonadia</taxon>
        <taxon>Armatimonadales</taxon>
        <taxon>Armatimonadaceae</taxon>
        <taxon>Armatimonas</taxon>
    </lineage>
</organism>
<dbReference type="GO" id="GO:0048038">
    <property type="term" value="F:quinone binding"/>
    <property type="evidence" value="ECO:0007669"/>
    <property type="project" value="UniProtKB-UniRule"/>
</dbReference>
<evidence type="ECO:0000313" key="17">
    <source>
        <dbReference type="Proteomes" id="UP000520814"/>
    </source>
</evidence>
<dbReference type="EC" id="7.1.1.-" evidence="12"/>
<dbReference type="PROSITE" id="PS00642">
    <property type="entry name" value="COMPLEX1_75K_2"/>
    <property type="match status" value="1"/>
</dbReference>
<feature type="domain" description="4Fe-4S His(Cys)3-ligated-type" evidence="15">
    <location>
        <begin position="116"/>
        <end position="155"/>
    </location>
</feature>
<dbReference type="GO" id="GO:0042773">
    <property type="term" value="P:ATP synthesis coupled electron transport"/>
    <property type="evidence" value="ECO:0007669"/>
    <property type="project" value="InterPro"/>
</dbReference>
<evidence type="ECO:0000256" key="2">
    <source>
        <dbReference type="ARBA" id="ARBA00005404"/>
    </source>
</evidence>
<dbReference type="SMART" id="SM00929">
    <property type="entry name" value="NADH-G_4Fe-4S_3"/>
    <property type="match status" value="1"/>
</dbReference>
<keyword evidence="7 12" id="KW-1278">Translocase</keyword>
<feature type="domain" description="2Fe-2S ferredoxin-type" evidence="13">
    <location>
        <begin position="32"/>
        <end position="116"/>
    </location>
</feature>
<dbReference type="Pfam" id="PF04879">
    <property type="entry name" value="Molybdop_Fe4S4"/>
    <property type="match status" value="1"/>
</dbReference>
<dbReference type="Gene3D" id="2.20.25.90">
    <property type="entry name" value="ADC-like domains"/>
    <property type="match status" value="1"/>
</dbReference>
<accession>A0A7W9SXG3</accession>
<evidence type="ECO:0000256" key="6">
    <source>
        <dbReference type="ARBA" id="ARBA00022723"/>
    </source>
</evidence>
<gene>
    <name evidence="16" type="ORF">HNQ39_005555</name>
</gene>
<evidence type="ECO:0000256" key="12">
    <source>
        <dbReference type="RuleBase" id="RU003525"/>
    </source>
</evidence>
<dbReference type="PROSITE" id="PS00643">
    <property type="entry name" value="COMPLEX1_75K_3"/>
    <property type="match status" value="1"/>
</dbReference>
<dbReference type="Pfam" id="PF22117">
    <property type="entry name" value="Fer4_Nqo3"/>
    <property type="match status" value="1"/>
</dbReference>
<proteinExistence type="inferred from homology"/>
<dbReference type="InterPro" id="IPR006656">
    <property type="entry name" value="Mopterin_OxRdtase"/>
</dbReference>
<dbReference type="FunFam" id="3.10.20.740:FF:000001">
    <property type="entry name" value="NADH-quinone oxidoreductase subunit G"/>
    <property type="match status" value="1"/>
</dbReference>
<dbReference type="NCBIfam" id="TIGR01973">
    <property type="entry name" value="NuoG"/>
    <property type="match status" value="1"/>
</dbReference>
<sequence length="620" mass="67501">MADEKREQTPQEKADAAKAVADQDKAAAAGVELVNLVVDGAPVAVPKGTLVIEAAFRAGSDVPYFCYHPRLTSVGACRMCLASVELEMFGQRRASIMATCTIPCSEGMVVKTQTPEVKKAQNGILELLLANHPLDCPICDRGGECPLQNMTISYGPPTSRYTEEKRHYPKAKPISDYVVLDRERCITCMRCTRFADEIAGDGKLDLINRGAQTEIGPFMGASFDSNFSGNTIEICPVGALTSRQFRFKGRPWEVKSVDSVCSKCGNGCNIAVGHRLGELVRINARTNEEINEEWTCDRGKFGHAYVNSEERLTTPLIRDMDGKLQPASWDAALTKIVEALKHYKPEQIGGIGSTRATLEDNYLFAKLLKGAIGTAHVGHQMHPYPLIPMQTSIAELESAKKIISVGMKLEDDQPIVYLRVHKARSKKGASWVQAATVAEAIESLSEGAVLLLPHTLSEADYAAAQAACAEKSAKLNILLPDANSWGAVKAGVTGGELAQILSGNLKMLYILGSDPVVRYHDPAKAREAVAKAEFVVVQELFLTETAKLASVVLPAASFAEKDGTFVNIEGREQKIKQAIAPRGDSRPDWRILADLLARLGKAQPYFSARDIYREWEKAQG</sequence>
<evidence type="ECO:0000259" key="14">
    <source>
        <dbReference type="PROSITE" id="PS51669"/>
    </source>
</evidence>
<dbReference type="GO" id="GO:0051539">
    <property type="term" value="F:4 iron, 4 sulfur cluster binding"/>
    <property type="evidence" value="ECO:0007669"/>
    <property type="project" value="UniProtKB-KW"/>
</dbReference>
<dbReference type="SUPFAM" id="SSF53706">
    <property type="entry name" value="Formate dehydrogenase/DMSO reductase, domains 1-3"/>
    <property type="match status" value="1"/>
</dbReference>
<keyword evidence="6 12" id="KW-0479">Metal-binding</keyword>
<keyword evidence="17" id="KW-1185">Reference proteome</keyword>
<dbReference type="CDD" id="cd02768">
    <property type="entry name" value="MopB_NADH-Q-OR-NuoG2"/>
    <property type="match status" value="1"/>
</dbReference>
<dbReference type="InterPro" id="IPR010228">
    <property type="entry name" value="NADH_UbQ_OxRdtase_Gsu"/>
</dbReference>
<dbReference type="Pfam" id="PF10588">
    <property type="entry name" value="NADH-G_4Fe-4S_3"/>
    <property type="match status" value="1"/>
</dbReference>
<dbReference type="Pfam" id="PF13510">
    <property type="entry name" value="Fer2_4"/>
    <property type="match status" value="1"/>
</dbReference>
<keyword evidence="9 12" id="KW-0411">Iron-sulfur</keyword>
<comment type="similarity">
    <text evidence="2 12">Belongs to the complex I 75 kDa subunit family.</text>
</comment>
<dbReference type="PROSITE" id="PS00641">
    <property type="entry name" value="COMPLEX1_75K_1"/>
    <property type="match status" value="1"/>
</dbReference>
<dbReference type="GO" id="GO:0008137">
    <property type="term" value="F:NADH dehydrogenase (ubiquinone) activity"/>
    <property type="evidence" value="ECO:0007669"/>
    <property type="project" value="UniProtKB-UniRule"/>
</dbReference>
<keyword evidence="8 12" id="KW-0408">Iron</keyword>
<dbReference type="PANTHER" id="PTHR43105">
    <property type="entry name" value="RESPIRATORY NITRATE REDUCTASE"/>
    <property type="match status" value="1"/>
</dbReference>
<keyword evidence="4 12" id="KW-0001">2Fe-2S</keyword>
<dbReference type="PROSITE" id="PS51669">
    <property type="entry name" value="4FE4S_MOW_BIS_MGD"/>
    <property type="match status" value="1"/>
</dbReference>
<dbReference type="InterPro" id="IPR054351">
    <property type="entry name" value="NADH_UbQ_OxRdtase_ferredoxin"/>
</dbReference>
<keyword evidence="5 12" id="KW-0874">Quinone</keyword>
<dbReference type="SUPFAM" id="SSF54862">
    <property type="entry name" value="4Fe-4S ferredoxins"/>
    <property type="match status" value="1"/>
</dbReference>
<evidence type="ECO:0000256" key="5">
    <source>
        <dbReference type="ARBA" id="ARBA00022719"/>
    </source>
</evidence>
<comment type="function">
    <text evidence="12">NDH-1 shuttles electrons from NADH, via FMN and iron-sulfur (Fe-S) centers, to quinones in the respiratory chain. Couples the redox reaction to proton translocation (for every two electrons transferred, four hydrogen ions are translocated across the cytoplasmic membrane), and thus conserves the redox energy in a proton gradient.</text>
</comment>
<reference evidence="16 17" key="1">
    <citation type="submission" date="2020-08" db="EMBL/GenBank/DDBJ databases">
        <title>Genomic Encyclopedia of Type Strains, Phase IV (KMG-IV): sequencing the most valuable type-strain genomes for metagenomic binning, comparative biology and taxonomic classification.</title>
        <authorList>
            <person name="Goeker M."/>
        </authorList>
    </citation>
    <scope>NUCLEOTIDE SEQUENCE [LARGE SCALE GENOMIC DNA]</scope>
    <source>
        <strain evidence="16 17">DSM 23562</strain>
    </source>
</reference>
<dbReference type="InterPro" id="IPR050123">
    <property type="entry name" value="Prok_molybdopt-oxidoreductase"/>
</dbReference>
<dbReference type="Pfam" id="PF00384">
    <property type="entry name" value="Molybdopterin"/>
    <property type="match status" value="2"/>
</dbReference>
<evidence type="ECO:0000256" key="3">
    <source>
        <dbReference type="ARBA" id="ARBA00022485"/>
    </source>
</evidence>
<name>A0A7W9SXG3_ARMRO</name>
<dbReference type="GO" id="GO:0051537">
    <property type="term" value="F:2 iron, 2 sulfur cluster binding"/>
    <property type="evidence" value="ECO:0007669"/>
    <property type="project" value="UniProtKB-UniRule"/>
</dbReference>
<evidence type="ECO:0000256" key="4">
    <source>
        <dbReference type="ARBA" id="ARBA00022714"/>
    </source>
</evidence>
<comment type="cofactor">
    <cofactor evidence="1 12">
        <name>[4Fe-4S] cluster</name>
        <dbReference type="ChEBI" id="CHEBI:49883"/>
    </cofactor>
</comment>
<dbReference type="RefSeq" id="WP_184203805.1">
    <property type="nucleotide sequence ID" value="NZ_JACHGW010000008.1"/>
</dbReference>
<evidence type="ECO:0000256" key="11">
    <source>
        <dbReference type="ARBA" id="ARBA00047712"/>
    </source>
</evidence>
<dbReference type="SUPFAM" id="SSF54292">
    <property type="entry name" value="2Fe-2S ferredoxin-like"/>
    <property type="match status" value="1"/>
</dbReference>
<evidence type="ECO:0000256" key="1">
    <source>
        <dbReference type="ARBA" id="ARBA00001966"/>
    </source>
</evidence>
<protein>
    <recommendedName>
        <fullName evidence="12">NADH-quinone oxidoreductase</fullName>
        <ecNumber evidence="12">7.1.1.-</ecNumber>
    </recommendedName>
</protein>
<evidence type="ECO:0000256" key="7">
    <source>
        <dbReference type="ARBA" id="ARBA00022967"/>
    </source>
</evidence>
<dbReference type="SMART" id="SM00926">
    <property type="entry name" value="Molybdop_Fe4S4"/>
    <property type="match status" value="1"/>
</dbReference>
<dbReference type="Gene3D" id="3.40.50.740">
    <property type="match status" value="2"/>
</dbReference>
<dbReference type="PROSITE" id="PS51839">
    <property type="entry name" value="4FE4S_HC3"/>
    <property type="match status" value="1"/>
</dbReference>
<dbReference type="Gene3D" id="3.30.70.20">
    <property type="match status" value="1"/>
</dbReference>
<dbReference type="EMBL" id="JACHGW010000008">
    <property type="protein sequence ID" value="MBB6053713.1"/>
    <property type="molecule type" value="Genomic_DNA"/>
</dbReference>
<comment type="catalytic activity">
    <reaction evidence="11 12">
        <text>a quinone + NADH + 5 H(+)(in) = a quinol + NAD(+) + 4 H(+)(out)</text>
        <dbReference type="Rhea" id="RHEA:57888"/>
        <dbReference type="ChEBI" id="CHEBI:15378"/>
        <dbReference type="ChEBI" id="CHEBI:24646"/>
        <dbReference type="ChEBI" id="CHEBI:57540"/>
        <dbReference type="ChEBI" id="CHEBI:57945"/>
        <dbReference type="ChEBI" id="CHEBI:132124"/>
    </reaction>
</comment>
<evidence type="ECO:0000256" key="8">
    <source>
        <dbReference type="ARBA" id="ARBA00023004"/>
    </source>
</evidence>
<comment type="caution">
    <text evidence="16">The sequence shown here is derived from an EMBL/GenBank/DDBJ whole genome shotgun (WGS) entry which is preliminary data.</text>
</comment>
<dbReference type="Proteomes" id="UP000520814">
    <property type="component" value="Unassembled WGS sequence"/>
</dbReference>
<comment type="cofactor">
    <cofactor evidence="12">
        <name>[2Fe-2S] cluster</name>
        <dbReference type="ChEBI" id="CHEBI:190135"/>
    </cofactor>
    <text evidence="12">Binds 1 [2Fe-2S] cluster per subunit.</text>
</comment>
<dbReference type="FunFam" id="3.30.70.20:FF:000002">
    <property type="entry name" value="NADH-ubiquinone oxidoreductase 75 kDa subunit"/>
    <property type="match status" value="1"/>
</dbReference>
<evidence type="ECO:0000259" key="15">
    <source>
        <dbReference type="PROSITE" id="PS51839"/>
    </source>
</evidence>
<dbReference type="InterPro" id="IPR006963">
    <property type="entry name" value="Mopterin_OxRdtase_4Fe-4S_dom"/>
</dbReference>
<keyword evidence="10 12" id="KW-0520">NAD</keyword>
<evidence type="ECO:0000313" key="16">
    <source>
        <dbReference type="EMBL" id="MBB6053713.1"/>
    </source>
</evidence>